<dbReference type="InterPro" id="IPR013962">
    <property type="entry name" value="DASH_Dam1"/>
</dbReference>
<keyword evidence="13" id="KW-0137">Centromere</keyword>
<dbReference type="Pfam" id="PF08653">
    <property type="entry name" value="DASH_Dam1"/>
    <property type="match status" value="1"/>
</dbReference>
<dbReference type="AlphaFoldDB" id="A0A9P5YXH0"/>
<dbReference type="EMBL" id="MU155276">
    <property type="protein sequence ID" value="KAF9476966.1"/>
    <property type="molecule type" value="Genomic_DNA"/>
</dbReference>
<evidence type="ECO:0000256" key="10">
    <source>
        <dbReference type="ARBA" id="ARBA00022838"/>
    </source>
</evidence>
<keyword evidence="8" id="KW-0493">Microtubule</keyword>
<dbReference type="PANTHER" id="PTHR28113">
    <property type="entry name" value="DASH COMPLEX SUBUNIT DAM1"/>
    <property type="match status" value="1"/>
</dbReference>
<dbReference type="GO" id="GO:1990758">
    <property type="term" value="P:mitotic sister chromatid biorientation"/>
    <property type="evidence" value="ECO:0007669"/>
    <property type="project" value="TreeGrafter"/>
</dbReference>
<dbReference type="Proteomes" id="UP000807469">
    <property type="component" value="Unassembled WGS sequence"/>
</dbReference>
<evidence type="ECO:0000256" key="4">
    <source>
        <dbReference type="ARBA" id="ARBA00010073"/>
    </source>
</evidence>
<keyword evidence="9" id="KW-0159">Chromosome partition</keyword>
<evidence type="ECO:0000256" key="7">
    <source>
        <dbReference type="ARBA" id="ARBA00022490"/>
    </source>
</evidence>
<comment type="subcellular location">
    <subcellularLocation>
        <location evidence="3">Chromosome</location>
        <location evidence="3">Centromere</location>
        <location evidence="3">Kinetochore</location>
    </subcellularLocation>
    <subcellularLocation>
        <location evidence="2">Cytoplasm</location>
        <location evidence="2">Cytoskeleton</location>
        <location evidence="2">Spindle</location>
    </subcellularLocation>
    <subcellularLocation>
        <location evidence="1">Nucleus</location>
    </subcellularLocation>
</comment>
<evidence type="ECO:0000256" key="12">
    <source>
        <dbReference type="ARBA" id="ARBA00023242"/>
    </source>
</evidence>
<accession>A0A9P5YXH0</accession>
<evidence type="ECO:0000256" key="14">
    <source>
        <dbReference type="ARBA" id="ARBA00030453"/>
    </source>
</evidence>
<evidence type="ECO:0000256" key="11">
    <source>
        <dbReference type="ARBA" id="ARBA00023212"/>
    </source>
</evidence>
<evidence type="ECO:0000256" key="6">
    <source>
        <dbReference type="ARBA" id="ARBA00022454"/>
    </source>
</evidence>
<dbReference type="GO" id="GO:1990537">
    <property type="term" value="C:mitotic spindle polar microtubule"/>
    <property type="evidence" value="ECO:0007669"/>
    <property type="project" value="TreeGrafter"/>
</dbReference>
<keyword evidence="11" id="KW-0206">Cytoskeleton</keyword>
<comment type="caution">
    <text evidence="15">The sequence shown here is derived from an EMBL/GenBank/DDBJ whole genome shotgun (WGS) entry which is preliminary data.</text>
</comment>
<keyword evidence="10" id="KW-0995">Kinetochore</keyword>
<proteinExistence type="inferred from homology"/>
<sequence length="281" mass="30906">MHPSQTPHRTPLRRVSQGSLFRLSRSNAYPDAPHGLGFLEPAMSEFLDETETLQANLEGMKRLSDSLTTFNESFASWLYIMNMNALTVDWPQCLESISYPELLQAPTEASFVLAKKRAEQDALAAMEALRAQNESKAREAAIAVTADKTTVTDADATFAGNTTAGTGLSNFKSGIPAKKKAGKVKLTAKEKKERGIEIERIVACLPLEFRGSDVTLRRHMEAVIEGVMYSPEQAVKLTDLISPPDLNQARVNKCLIALVNRKVVTKESSTGTVLYHWKGIP</sequence>
<evidence type="ECO:0000256" key="8">
    <source>
        <dbReference type="ARBA" id="ARBA00022701"/>
    </source>
</evidence>
<keyword evidence="6" id="KW-0158">Chromosome</keyword>
<keyword evidence="7" id="KW-0963">Cytoplasm</keyword>
<keyword evidence="16" id="KW-1185">Reference proteome</keyword>
<evidence type="ECO:0000256" key="3">
    <source>
        <dbReference type="ARBA" id="ARBA00004629"/>
    </source>
</evidence>
<evidence type="ECO:0000256" key="13">
    <source>
        <dbReference type="ARBA" id="ARBA00023328"/>
    </source>
</evidence>
<name>A0A9P5YXH0_9AGAR</name>
<evidence type="ECO:0000256" key="9">
    <source>
        <dbReference type="ARBA" id="ARBA00022829"/>
    </source>
</evidence>
<dbReference type="GO" id="GO:0044732">
    <property type="term" value="C:mitotic spindle pole body"/>
    <property type="evidence" value="ECO:0007669"/>
    <property type="project" value="TreeGrafter"/>
</dbReference>
<evidence type="ECO:0000313" key="15">
    <source>
        <dbReference type="EMBL" id="KAF9476966.1"/>
    </source>
</evidence>
<dbReference type="GO" id="GO:0042729">
    <property type="term" value="C:DASH complex"/>
    <property type="evidence" value="ECO:0007669"/>
    <property type="project" value="InterPro"/>
</dbReference>
<comment type="similarity">
    <text evidence="4">Belongs to the DASH complex DAM1 family.</text>
</comment>
<keyword evidence="12" id="KW-0539">Nucleus</keyword>
<protein>
    <recommendedName>
        <fullName evidence="5">DASH complex subunit DAM1</fullName>
    </recommendedName>
    <alternativeName>
        <fullName evidence="14">Outer kinetochore protein DAM1</fullName>
    </alternativeName>
</protein>
<reference evidence="15" key="1">
    <citation type="submission" date="2020-11" db="EMBL/GenBank/DDBJ databases">
        <authorList>
            <consortium name="DOE Joint Genome Institute"/>
            <person name="Ahrendt S."/>
            <person name="Riley R."/>
            <person name="Andreopoulos W."/>
            <person name="Labutti K."/>
            <person name="Pangilinan J."/>
            <person name="Ruiz-Duenas F.J."/>
            <person name="Barrasa J.M."/>
            <person name="Sanchez-Garcia M."/>
            <person name="Camarero S."/>
            <person name="Miyauchi S."/>
            <person name="Serrano A."/>
            <person name="Linde D."/>
            <person name="Babiker R."/>
            <person name="Drula E."/>
            <person name="Ayuso-Fernandez I."/>
            <person name="Pacheco R."/>
            <person name="Padilla G."/>
            <person name="Ferreira P."/>
            <person name="Barriuso J."/>
            <person name="Kellner H."/>
            <person name="Castanera R."/>
            <person name="Alfaro M."/>
            <person name="Ramirez L."/>
            <person name="Pisabarro A.G."/>
            <person name="Kuo A."/>
            <person name="Tritt A."/>
            <person name="Lipzen A."/>
            <person name="He G."/>
            <person name="Yan M."/>
            <person name="Ng V."/>
            <person name="Cullen D."/>
            <person name="Martin F."/>
            <person name="Rosso M.-N."/>
            <person name="Henrissat B."/>
            <person name="Hibbett D."/>
            <person name="Martinez A.T."/>
            <person name="Grigoriev I.V."/>
        </authorList>
    </citation>
    <scope>NUCLEOTIDE SEQUENCE</scope>
    <source>
        <strain evidence="15">CIRM-BRFM 674</strain>
    </source>
</reference>
<gene>
    <name evidence="15" type="ORF">BDN70DRAFT_881746</name>
</gene>
<evidence type="ECO:0000256" key="2">
    <source>
        <dbReference type="ARBA" id="ARBA00004186"/>
    </source>
</evidence>
<evidence type="ECO:0000256" key="5">
    <source>
        <dbReference type="ARBA" id="ARBA00020497"/>
    </source>
</evidence>
<evidence type="ECO:0000313" key="16">
    <source>
        <dbReference type="Proteomes" id="UP000807469"/>
    </source>
</evidence>
<dbReference type="OrthoDB" id="5586015at2759"/>
<organism evidence="15 16">
    <name type="scientific">Pholiota conissans</name>
    <dbReference type="NCBI Taxonomy" id="109636"/>
    <lineage>
        <taxon>Eukaryota</taxon>
        <taxon>Fungi</taxon>
        <taxon>Dikarya</taxon>
        <taxon>Basidiomycota</taxon>
        <taxon>Agaricomycotina</taxon>
        <taxon>Agaricomycetes</taxon>
        <taxon>Agaricomycetidae</taxon>
        <taxon>Agaricales</taxon>
        <taxon>Agaricineae</taxon>
        <taxon>Strophariaceae</taxon>
        <taxon>Pholiota</taxon>
    </lineage>
</organism>
<evidence type="ECO:0000256" key="1">
    <source>
        <dbReference type="ARBA" id="ARBA00004123"/>
    </source>
</evidence>
<dbReference type="PANTHER" id="PTHR28113:SF1">
    <property type="entry name" value="DASH COMPLEX SUBUNIT DAM1"/>
    <property type="match status" value="1"/>
</dbReference>